<dbReference type="InterPro" id="IPR011042">
    <property type="entry name" value="6-blade_b-propeller_TolB-like"/>
</dbReference>
<proteinExistence type="predicted"/>
<dbReference type="AlphaFoldDB" id="A0A1C3E5F1"/>
<feature type="domain" description="Cytochrome c" evidence="5">
    <location>
        <begin position="725"/>
        <end position="864"/>
    </location>
</feature>
<dbReference type="InterPro" id="IPR016024">
    <property type="entry name" value="ARM-type_fold"/>
</dbReference>
<evidence type="ECO:0000259" key="5">
    <source>
        <dbReference type="PROSITE" id="PS51007"/>
    </source>
</evidence>
<evidence type="ECO:0000256" key="3">
    <source>
        <dbReference type="ARBA" id="ARBA00023004"/>
    </source>
</evidence>
<protein>
    <recommendedName>
        <fullName evidence="5">Cytochrome c domain-containing protein</fullName>
    </recommendedName>
</protein>
<name>A0A1C3E5F1_9PLAN</name>
<gene>
    <name evidence="6" type="ORF">A6X21_12190</name>
</gene>
<keyword evidence="7" id="KW-1185">Reference proteome</keyword>
<keyword evidence="3 4" id="KW-0408">Iron</keyword>
<keyword evidence="2 4" id="KW-0479">Metal-binding</keyword>
<dbReference type="NCBIfam" id="TIGR02603">
    <property type="entry name" value="CxxCH_TIGR02603"/>
    <property type="match status" value="1"/>
</dbReference>
<dbReference type="SUPFAM" id="SSF46626">
    <property type="entry name" value="Cytochrome c"/>
    <property type="match status" value="1"/>
</dbReference>
<dbReference type="PANTHER" id="PTHR33546:SF1">
    <property type="entry name" value="LARGE, MULTIFUNCTIONAL SECRETED PROTEIN"/>
    <property type="match status" value="1"/>
</dbReference>
<dbReference type="STRING" id="1841610.A6X21_12190"/>
<evidence type="ECO:0000256" key="1">
    <source>
        <dbReference type="ARBA" id="ARBA00022617"/>
    </source>
</evidence>
<dbReference type="GO" id="GO:0009055">
    <property type="term" value="F:electron transfer activity"/>
    <property type="evidence" value="ECO:0007669"/>
    <property type="project" value="InterPro"/>
</dbReference>
<dbReference type="PROSITE" id="PS51007">
    <property type="entry name" value="CYTC"/>
    <property type="match status" value="1"/>
</dbReference>
<dbReference type="Proteomes" id="UP000094828">
    <property type="component" value="Unassembled WGS sequence"/>
</dbReference>
<sequence>MPTVTIRSAIAFWVAIISLPLLSAAEVPPRVLDDRLQLECVLDSPAIATPTGLEVDSQGRIWVIENNTHFRPGSYSRHPFDRVLVFQPQSRASGKTDQPTEVPLTVFKDDLKNSMSLLLGERDPLAREATRNVVFIATRSQILKCQDHDGDGKCDESLVLINFETAGNYPHNGLSGLAWHPSGKLIFGCGENLGASYELKGADGKVIAGGGEGGNVYRCDINGHGLEQVATGFWNPYASAFTQTGDWFTVDNDPDSRPPCRLLHVIEGGDYGYRFRNGRKGTHPFTSWNGEIPGTLPMVCGTGEAPSGIIVHSGKGFPADFAQTLLVTSWGDHRIEQYMLKPRGTSFGADFKTIVIGGEDFRPVSIQQDAAGNVYFSDWVKRDYQLHGQGRVWKLSPKLATSSKDVPVAMGAPRSSASSGLADPFVFSRRLVESAKQPSQELIQALKVATNPYAAELAFLALRQQKGLTPEVLSMAATSPHPSVRRLLVQAVAEDRLPDAQKWIEQVLAGDLSSKDLFLAALAARAMISGQPPAEFEKAPPATLAKPILFDSTQNPGVRALALELLNPDDPALNEEFFREVLKGSDPLRTAAVRSLARASQPARKKLLTNIAVDESLPVELRLDALAGLILPPPTTADAGAQSSAEITQAILKLLDSSDPRIQSSAIRTLRNVLRPQIAAAPELARKIEKLQSTGRGDVLEQLKIATASGEPATTPASIDWNTPGDHQAGRRVFFSSDGTSCAKCHRVDGAGGNVGPDLSGIARTMNRQKLAESIIEPSREISPQFATLALEMSDGRTITGMLADGSPKGMIRIRNHEGVVSDIPLDQIEEQSVSRESLMPKGLIQQMTPQEFRDLLSYLETLK</sequence>
<dbReference type="EMBL" id="LYDR01000152">
    <property type="protein sequence ID" value="ODA28472.1"/>
    <property type="molecule type" value="Genomic_DNA"/>
</dbReference>
<dbReference type="Pfam" id="PF23500">
    <property type="entry name" value="DUF7133"/>
    <property type="match status" value="1"/>
</dbReference>
<evidence type="ECO:0000256" key="2">
    <source>
        <dbReference type="ARBA" id="ARBA00022723"/>
    </source>
</evidence>
<dbReference type="Gene3D" id="2.120.10.30">
    <property type="entry name" value="TolB, C-terminal domain"/>
    <property type="match status" value="1"/>
</dbReference>
<dbReference type="PANTHER" id="PTHR33546">
    <property type="entry name" value="LARGE, MULTIFUNCTIONAL SECRETED PROTEIN-RELATED"/>
    <property type="match status" value="1"/>
</dbReference>
<evidence type="ECO:0000313" key="6">
    <source>
        <dbReference type="EMBL" id="ODA28472.1"/>
    </source>
</evidence>
<comment type="caution">
    <text evidence="6">The sequence shown here is derived from an EMBL/GenBank/DDBJ whole genome shotgun (WGS) entry which is preliminary data.</text>
</comment>
<dbReference type="SUPFAM" id="SSF50952">
    <property type="entry name" value="Soluble quinoprotein glucose dehydrogenase"/>
    <property type="match status" value="1"/>
</dbReference>
<dbReference type="Pfam" id="PF00034">
    <property type="entry name" value="Cytochrom_C"/>
    <property type="match status" value="1"/>
</dbReference>
<keyword evidence="1 4" id="KW-0349">Heme</keyword>
<evidence type="ECO:0000313" key="7">
    <source>
        <dbReference type="Proteomes" id="UP000094828"/>
    </source>
</evidence>
<dbReference type="InterPro" id="IPR011041">
    <property type="entry name" value="Quinoprot_gluc/sorb_DH_b-prop"/>
</dbReference>
<dbReference type="InterPro" id="IPR055557">
    <property type="entry name" value="DUF7133"/>
</dbReference>
<dbReference type="RefSeq" id="WP_068851599.1">
    <property type="nucleotide sequence ID" value="NZ_LYDR01000152.1"/>
</dbReference>
<dbReference type="GO" id="GO:0046872">
    <property type="term" value="F:metal ion binding"/>
    <property type="evidence" value="ECO:0007669"/>
    <property type="project" value="UniProtKB-KW"/>
</dbReference>
<organism evidence="6 7">
    <name type="scientific">Planctopirus hydrillae</name>
    <dbReference type="NCBI Taxonomy" id="1841610"/>
    <lineage>
        <taxon>Bacteria</taxon>
        <taxon>Pseudomonadati</taxon>
        <taxon>Planctomycetota</taxon>
        <taxon>Planctomycetia</taxon>
        <taxon>Planctomycetales</taxon>
        <taxon>Planctomycetaceae</taxon>
        <taxon>Planctopirus</taxon>
    </lineage>
</organism>
<dbReference type="InterPro" id="IPR009056">
    <property type="entry name" value="Cyt_c-like_dom"/>
</dbReference>
<reference evidence="6 7" key="1">
    <citation type="submission" date="2016-05" db="EMBL/GenBank/DDBJ databases">
        <title>Genomic and physiological characterization of Planctopirus sp. isolated from fresh water lake.</title>
        <authorList>
            <person name="Subhash Y."/>
            <person name="Ramana C."/>
        </authorList>
    </citation>
    <scope>NUCLEOTIDE SEQUENCE [LARGE SCALE GENOMIC DNA]</scope>
    <source>
        <strain evidence="6 7">JC280</strain>
    </source>
</reference>
<dbReference type="GO" id="GO:0020037">
    <property type="term" value="F:heme binding"/>
    <property type="evidence" value="ECO:0007669"/>
    <property type="project" value="InterPro"/>
</dbReference>
<accession>A0A1C3E5F1</accession>
<dbReference type="Gene3D" id="1.10.760.10">
    <property type="entry name" value="Cytochrome c-like domain"/>
    <property type="match status" value="1"/>
</dbReference>
<dbReference type="SUPFAM" id="SSF48371">
    <property type="entry name" value="ARM repeat"/>
    <property type="match status" value="1"/>
</dbReference>
<evidence type="ECO:0000256" key="4">
    <source>
        <dbReference type="PROSITE-ProRule" id="PRU00433"/>
    </source>
</evidence>
<dbReference type="InterPro" id="IPR036909">
    <property type="entry name" value="Cyt_c-like_dom_sf"/>
</dbReference>
<dbReference type="NCBIfam" id="TIGR02604">
    <property type="entry name" value="Piru_Ver_Nterm"/>
    <property type="match status" value="1"/>
</dbReference>
<dbReference type="InterPro" id="IPR013427">
    <property type="entry name" value="Haem-bd_dom_put"/>
</dbReference>
<dbReference type="InterPro" id="IPR013428">
    <property type="entry name" value="Membrane-bound_put_N"/>
</dbReference>